<name>W1N1L8_9GAMM</name>
<dbReference type="InterPro" id="IPR004659">
    <property type="entry name" value="RNase_E/G"/>
</dbReference>
<keyword evidence="14" id="KW-0378">Hydrolase</keyword>
<keyword evidence="22" id="KW-1185">Reference proteome</keyword>
<evidence type="ECO:0000256" key="3">
    <source>
        <dbReference type="ARBA" id="ARBA00005663"/>
    </source>
</evidence>
<evidence type="ECO:0000256" key="16">
    <source>
        <dbReference type="ARBA" id="ARBA00022842"/>
    </source>
</evidence>
<evidence type="ECO:0000256" key="17">
    <source>
        <dbReference type="ARBA" id="ARBA00022884"/>
    </source>
</evidence>
<evidence type="ECO:0000256" key="12">
    <source>
        <dbReference type="ARBA" id="ARBA00022730"/>
    </source>
</evidence>
<dbReference type="Gene3D" id="3.40.1260.20">
    <property type="entry name" value="Ribonuclease E, catalytic domain"/>
    <property type="match status" value="1"/>
</dbReference>
<evidence type="ECO:0000256" key="6">
    <source>
        <dbReference type="ARBA" id="ARBA00022490"/>
    </source>
</evidence>
<evidence type="ECO:0000313" key="22">
    <source>
        <dbReference type="Proteomes" id="UP000019113"/>
    </source>
</evidence>
<evidence type="ECO:0000256" key="5">
    <source>
        <dbReference type="ARBA" id="ARBA00022475"/>
    </source>
</evidence>
<feature type="compositionally biased region" description="Polar residues" evidence="19">
    <location>
        <begin position="683"/>
        <end position="694"/>
    </location>
</feature>
<feature type="compositionally biased region" description="Low complexity" evidence="19">
    <location>
        <begin position="893"/>
        <end position="917"/>
    </location>
</feature>
<dbReference type="CDD" id="cd04453">
    <property type="entry name" value="S1_RNase_E"/>
    <property type="match status" value="1"/>
</dbReference>
<dbReference type="GO" id="GO:0006364">
    <property type="term" value="P:rRNA processing"/>
    <property type="evidence" value="ECO:0007669"/>
    <property type="project" value="UniProtKB-KW"/>
</dbReference>
<feature type="region of interest" description="Disordered" evidence="19">
    <location>
        <begin position="489"/>
        <end position="574"/>
    </location>
</feature>
<feature type="compositionally biased region" description="Low complexity" evidence="19">
    <location>
        <begin position="998"/>
        <end position="1016"/>
    </location>
</feature>
<comment type="caution">
    <text evidence="21">The sequence shown here is derived from an EMBL/GenBank/DDBJ whole genome shotgun (WGS) entry which is preliminary data.</text>
</comment>
<evidence type="ECO:0000256" key="13">
    <source>
        <dbReference type="ARBA" id="ARBA00022759"/>
    </source>
</evidence>
<feature type="compositionally biased region" description="Low complexity" evidence="19">
    <location>
        <begin position="834"/>
        <end position="848"/>
    </location>
</feature>
<evidence type="ECO:0000256" key="19">
    <source>
        <dbReference type="SAM" id="MobiDB-lite"/>
    </source>
</evidence>
<feature type="domain" description="S1 motif" evidence="20">
    <location>
        <begin position="36"/>
        <end position="114"/>
    </location>
</feature>
<keyword evidence="13" id="KW-0255">Endonuclease</keyword>
<comment type="cofactor">
    <cofactor evidence="1">
        <name>Mg(2+)</name>
        <dbReference type="ChEBI" id="CHEBI:18420"/>
    </cofactor>
</comment>
<evidence type="ECO:0000256" key="14">
    <source>
        <dbReference type="ARBA" id="ARBA00022801"/>
    </source>
</evidence>
<dbReference type="STRING" id="1178482.AR456_07610"/>
<dbReference type="OrthoDB" id="9804278at2"/>
<evidence type="ECO:0000256" key="1">
    <source>
        <dbReference type="ARBA" id="ARBA00001946"/>
    </source>
</evidence>
<dbReference type="Pfam" id="PF20833">
    <property type="entry name" value="RNase_E_G_Thio"/>
    <property type="match status" value="1"/>
</dbReference>
<keyword evidence="12" id="KW-0699">rRNA-binding</keyword>
<dbReference type="InterPro" id="IPR012340">
    <property type="entry name" value="NA-bd_OB-fold"/>
</dbReference>
<dbReference type="InterPro" id="IPR019307">
    <property type="entry name" value="RNA-bd_AU-1/RNase_E/G"/>
</dbReference>
<dbReference type="PANTHER" id="PTHR30001:SF1">
    <property type="entry name" value="RIBONUCLEASE E_G-LIKE PROTEIN, CHLOROPLASTIC"/>
    <property type="match status" value="1"/>
</dbReference>
<keyword evidence="15" id="KW-0862">Zinc</keyword>
<keyword evidence="5" id="KW-1003">Cell membrane</keyword>
<evidence type="ECO:0000256" key="2">
    <source>
        <dbReference type="ARBA" id="ARBA00004496"/>
    </source>
</evidence>
<dbReference type="InterPro" id="IPR003029">
    <property type="entry name" value="S1_domain"/>
</dbReference>
<feature type="compositionally biased region" description="Basic and acidic residues" evidence="19">
    <location>
        <begin position="807"/>
        <end position="833"/>
    </location>
</feature>
<gene>
    <name evidence="21" type="ORF">BJB45_06260</name>
</gene>
<keyword evidence="16" id="KW-0460">Magnesium</keyword>
<evidence type="ECO:0000256" key="8">
    <source>
        <dbReference type="ARBA" id="ARBA00022552"/>
    </source>
</evidence>
<dbReference type="InterPro" id="IPR028878">
    <property type="entry name" value="RNase_E"/>
</dbReference>
<dbReference type="SMART" id="SM00316">
    <property type="entry name" value="S1"/>
    <property type="match status" value="1"/>
</dbReference>
<keyword evidence="6" id="KW-0963">Cytoplasm</keyword>
<evidence type="ECO:0000256" key="15">
    <source>
        <dbReference type="ARBA" id="ARBA00022833"/>
    </source>
</evidence>
<dbReference type="Pfam" id="PF00575">
    <property type="entry name" value="S1"/>
    <property type="match status" value="1"/>
</dbReference>
<comment type="similarity">
    <text evidence="3">Belongs to the RNase E/G family. RNase G subfamily.</text>
</comment>
<feature type="compositionally biased region" description="Low complexity" evidence="19">
    <location>
        <begin position="1026"/>
        <end position="1040"/>
    </location>
</feature>
<feature type="region of interest" description="Disordered" evidence="19">
    <location>
        <begin position="592"/>
        <end position="1048"/>
    </location>
</feature>
<comment type="subcellular location">
    <subcellularLocation>
        <location evidence="2">Cytoplasm</location>
    </subcellularLocation>
</comment>
<feature type="compositionally biased region" description="Basic and acidic residues" evidence="19">
    <location>
        <begin position="608"/>
        <end position="621"/>
    </location>
</feature>
<keyword evidence="11" id="KW-0479">Metal-binding</keyword>
<dbReference type="Gene3D" id="2.40.50.140">
    <property type="entry name" value="Nucleic acid-binding proteins"/>
    <property type="match status" value="1"/>
</dbReference>
<dbReference type="NCBIfam" id="TIGR00757">
    <property type="entry name" value="RNaseEG"/>
    <property type="match status" value="1"/>
</dbReference>
<dbReference type="NCBIfam" id="NF008074">
    <property type="entry name" value="PRK10811.1"/>
    <property type="match status" value="1"/>
</dbReference>
<dbReference type="PROSITE" id="PS50126">
    <property type="entry name" value="S1"/>
    <property type="match status" value="1"/>
</dbReference>
<dbReference type="GO" id="GO:0008033">
    <property type="term" value="P:tRNA processing"/>
    <property type="evidence" value="ECO:0007669"/>
    <property type="project" value="UniProtKB-KW"/>
</dbReference>
<dbReference type="eggNOG" id="COG1530">
    <property type="taxonomic scope" value="Bacteria"/>
</dbReference>
<keyword evidence="7" id="KW-0997">Cell inner membrane</keyword>
<dbReference type="GO" id="GO:0008995">
    <property type="term" value="F:ribonuclease E activity"/>
    <property type="evidence" value="ECO:0007669"/>
    <property type="project" value="InterPro"/>
</dbReference>
<keyword evidence="10" id="KW-0540">Nuclease</keyword>
<feature type="compositionally biased region" description="Low complexity" evidence="19">
    <location>
        <begin position="861"/>
        <end position="884"/>
    </location>
</feature>
<feature type="compositionally biased region" description="Basic and acidic residues" evidence="19">
    <location>
        <begin position="709"/>
        <end position="766"/>
    </location>
</feature>
<dbReference type="GO" id="GO:0046872">
    <property type="term" value="F:metal ion binding"/>
    <property type="evidence" value="ECO:0007669"/>
    <property type="project" value="UniProtKB-KW"/>
</dbReference>
<evidence type="ECO:0000259" key="20">
    <source>
        <dbReference type="PROSITE" id="PS50126"/>
    </source>
</evidence>
<dbReference type="Proteomes" id="UP000019113">
    <property type="component" value="Unassembled WGS sequence"/>
</dbReference>
<dbReference type="GO" id="GO:0005737">
    <property type="term" value="C:cytoplasm"/>
    <property type="evidence" value="ECO:0007669"/>
    <property type="project" value="UniProtKB-SubCell"/>
</dbReference>
<dbReference type="AlphaFoldDB" id="W1N1L8"/>
<evidence type="ECO:0000256" key="10">
    <source>
        <dbReference type="ARBA" id="ARBA00022722"/>
    </source>
</evidence>
<reference evidence="21 22" key="1">
    <citation type="submission" date="2013-08" db="EMBL/GenBank/DDBJ databases">
        <title>draft genome of Halomonas huanghegensis, strain BJGMM-B45T.</title>
        <authorList>
            <person name="Miao C."/>
            <person name="Wan Y."/>
            <person name="Jin W."/>
        </authorList>
    </citation>
    <scope>NUCLEOTIDE SEQUENCE [LARGE SCALE GENOMIC DNA]</scope>
    <source>
        <strain evidence="21 22">BJGMM-B45</strain>
    </source>
</reference>
<dbReference type="GO" id="GO:0019843">
    <property type="term" value="F:rRNA binding"/>
    <property type="evidence" value="ECO:0007669"/>
    <property type="project" value="UniProtKB-KW"/>
</dbReference>
<dbReference type="PANTHER" id="PTHR30001">
    <property type="entry name" value="RIBONUCLEASE"/>
    <property type="match status" value="1"/>
</dbReference>
<dbReference type="HAMAP" id="MF_00970">
    <property type="entry name" value="RNase_E"/>
    <property type="match status" value="1"/>
</dbReference>
<evidence type="ECO:0000256" key="18">
    <source>
        <dbReference type="ARBA" id="ARBA00023136"/>
    </source>
</evidence>
<keyword evidence="8" id="KW-0698">rRNA processing</keyword>
<protein>
    <recommendedName>
        <fullName evidence="4">Ribonuclease G</fullName>
    </recommendedName>
</protein>
<keyword evidence="18" id="KW-0472">Membrane</keyword>
<feature type="compositionally biased region" description="Basic residues" evidence="19">
    <location>
        <begin position="778"/>
        <end position="793"/>
    </location>
</feature>
<organism evidence="21 22">
    <name type="scientific">Halomonas huangheensis</name>
    <dbReference type="NCBI Taxonomy" id="1178482"/>
    <lineage>
        <taxon>Bacteria</taxon>
        <taxon>Pseudomonadati</taxon>
        <taxon>Pseudomonadota</taxon>
        <taxon>Gammaproteobacteria</taxon>
        <taxon>Oceanospirillales</taxon>
        <taxon>Halomonadaceae</taxon>
        <taxon>Halomonas</taxon>
    </lineage>
</organism>
<feature type="non-terminal residue" evidence="21">
    <location>
        <position position="1048"/>
    </location>
</feature>
<dbReference type="Pfam" id="PF10150">
    <property type="entry name" value="RNase_E_G"/>
    <property type="match status" value="1"/>
</dbReference>
<feature type="compositionally biased region" description="Low complexity" evidence="19">
    <location>
        <begin position="959"/>
        <end position="983"/>
    </location>
</feature>
<evidence type="ECO:0000256" key="9">
    <source>
        <dbReference type="ARBA" id="ARBA00022694"/>
    </source>
</evidence>
<feature type="compositionally biased region" description="Basic and acidic residues" evidence="19">
    <location>
        <begin position="658"/>
        <end position="682"/>
    </location>
</feature>
<evidence type="ECO:0000256" key="4">
    <source>
        <dbReference type="ARBA" id="ARBA00017719"/>
    </source>
</evidence>
<feature type="compositionally biased region" description="Low complexity" evidence="19">
    <location>
        <begin position="926"/>
        <end position="950"/>
    </location>
</feature>
<feature type="compositionally biased region" description="Low complexity" evidence="19">
    <location>
        <begin position="542"/>
        <end position="568"/>
    </location>
</feature>
<dbReference type="FunFam" id="2.40.50.140:FF:000040">
    <property type="entry name" value="Ribonuclease E"/>
    <property type="match status" value="1"/>
</dbReference>
<evidence type="ECO:0000313" key="21">
    <source>
        <dbReference type="EMBL" id="ERL49378.1"/>
    </source>
</evidence>
<keyword evidence="9" id="KW-0819">tRNA processing</keyword>
<feature type="compositionally biased region" description="Polar residues" evidence="19">
    <location>
        <begin position="595"/>
        <end position="607"/>
    </location>
</feature>
<dbReference type="SUPFAM" id="SSF50249">
    <property type="entry name" value="Nucleic acid-binding proteins"/>
    <property type="match status" value="1"/>
</dbReference>
<keyword evidence="17" id="KW-0694">RNA-binding</keyword>
<sequence>MLINATQPEELRVALVDGQRLYDLDIESGAREQKKANIYRGKITRVEPSLEAAFVDFGAERHGFLPLKEVAREYFLKETSGRPSIKEVLKEGQEVIVQVDKEERGNKGAALTTFISLAGRFLVLMPNNARAGGISRRIEGEERSQLKEAMGQLTVPDKMGLIVRTAGIGRSPEELQWDLDYLVQVWESITEEAAKHPAPFLIYRESNVIIRAMRDYLRQDIGEVLIDSPEVHQEALAFIRQVMPSYQQKIKLYSDEVPLFSRYQIESQIETAYEREVKLPSGGSIVIDHTEALVSIDINSARATRGSDIEETALQTNLEAADEIARQLRLRDIGGLVVIDFIDMGPARNQREVENRARDALKLDRARVQIGRISRFGLMEMSRQRLRPSLGETSGAVCPRCDGQGTIRDVRSLSLSVLRLIEEEAMKERSAQIRAILPVPVATYLLNEKRTILADVERRQGVRVVVLPNPEMDTPHYDVQRLRDDHVDDEGTAHTSSFELSMDTEVGKEPEASFGKPIQRAEAAVKSVVHNEPAPASLQKEPAPVAARASSAPRATASAASASPQTTPELQNAGLFGRLVKGFARFLGGEEQEQANDNTSQQQPSQRSTKDRSTSTERPSERSSNQSSDGRQRNRRNNQRNDRSRQQDNRSNTQSSEARQEDRQQDRRPSQDRRQQDNRGKSSQDTGASSAQDANDNRGNRSRRGGNQQDKDSRSQDTRHQDSRGQDKDSRSQDNRGQDKDSRSQDSRNQDSRKSAESRNDNRRTDSPASETADNGKPKRTRNNPRNRTRTHAVKPDAIAEQQRLQAEAERKESDVKAEQPKVEEKSEAKAEQPKAPQQADKPQAKADTQAEQPKVAETSAAKAEQPKAPQQADKPQAKADTQAEQPKVAETSAAKAEQPKAPQQADKPQAKADSQAEQPKVAETSAAKAEQPKAPQQADKPQAKADSQAEQPKVAETSAAKAEQPKAPQQADKPQAKADSQAEQPKVAETSAAKAEQPGAPQQADKPQAKADTQAEQPKVEETSAAKAEQPKAPQQADKPQAKADTQ</sequence>
<evidence type="ECO:0000256" key="11">
    <source>
        <dbReference type="ARBA" id="ARBA00022723"/>
    </source>
</evidence>
<feature type="compositionally biased region" description="Basic and acidic residues" evidence="19">
    <location>
        <begin position="639"/>
        <end position="648"/>
    </location>
</feature>
<dbReference type="EMBL" id="AVBC01000045">
    <property type="protein sequence ID" value="ERL49378.1"/>
    <property type="molecule type" value="Genomic_DNA"/>
</dbReference>
<accession>W1N1L8</accession>
<evidence type="ECO:0000256" key="7">
    <source>
        <dbReference type="ARBA" id="ARBA00022519"/>
    </source>
</evidence>
<dbReference type="InterPro" id="IPR048583">
    <property type="entry name" value="RNase_E_G_thioredoxin-like"/>
</dbReference>
<proteinExistence type="inferred from homology"/>